<sequence length="103" mass="11811">MQREVISRTIFNPEMGGVVRTLKANYYKMGSRNFLFRSDGFIASCVLSEYSFENFDKKTLLPICVTIDNCVVTLASRYGNMDWSNLVGTQHYPMTAVMVEYDL</sequence>
<keyword evidence="2" id="KW-1185">Reference proteome</keyword>
<dbReference type="RefSeq" id="WP_219433409.1">
    <property type="nucleotide sequence ID" value="NZ_JAHXCP010000009.1"/>
</dbReference>
<comment type="caution">
    <text evidence="1">The sequence shown here is derived from an EMBL/GenBank/DDBJ whole genome shotgun (WGS) entry which is preliminary data.</text>
</comment>
<reference evidence="1 2" key="1">
    <citation type="submission" date="2021-07" db="EMBL/GenBank/DDBJ databases">
        <title>Genomic diversity and antimicrobial resistance of Prevotella spp. isolated from chronic lung disease airways.</title>
        <authorList>
            <person name="Webb K.A."/>
            <person name="Olagoke O.S."/>
            <person name="Baird T."/>
            <person name="Neill J."/>
            <person name="Pham A."/>
            <person name="Wells T.J."/>
            <person name="Ramsay K.A."/>
            <person name="Bell S.C."/>
            <person name="Sarovich D.S."/>
            <person name="Price E.P."/>
        </authorList>
    </citation>
    <scope>NUCLEOTIDE SEQUENCE [LARGE SCALE GENOMIC DNA]</scope>
    <source>
        <strain evidence="1 2">SCHI0027.S.6</strain>
    </source>
</reference>
<accession>A0ABS6Y5M2</accession>
<evidence type="ECO:0000313" key="2">
    <source>
        <dbReference type="Proteomes" id="UP000812077"/>
    </source>
</evidence>
<gene>
    <name evidence="1" type="ORF">KZO77_07040</name>
</gene>
<name>A0ABS6Y5M2_9BACT</name>
<organism evidence="1 2">
    <name type="scientific">Prevotella melaninogenica</name>
    <dbReference type="NCBI Taxonomy" id="28132"/>
    <lineage>
        <taxon>Bacteria</taxon>
        <taxon>Pseudomonadati</taxon>
        <taxon>Bacteroidota</taxon>
        <taxon>Bacteroidia</taxon>
        <taxon>Bacteroidales</taxon>
        <taxon>Prevotellaceae</taxon>
        <taxon>Prevotella</taxon>
    </lineage>
</organism>
<protein>
    <submittedName>
        <fullName evidence="1">Uncharacterized protein</fullName>
    </submittedName>
</protein>
<proteinExistence type="predicted"/>
<dbReference type="Proteomes" id="UP000812077">
    <property type="component" value="Unassembled WGS sequence"/>
</dbReference>
<evidence type="ECO:0000313" key="1">
    <source>
        <dbReference type="EMBL" id="MBW4754798.1"/>
    </source>
</evidence>
<dbReference type="EMBL" id="JAHXCP010000009">
    <property type="protein sequence ID" value="MBW4754798.1"/>
    <property type="molecule type" value="Genomic_DNA"/>
</dbReference>